<protein>
    <submittedName>
        <fullName evidence="1">Uncharacterized protein</fullName>
    </submittedName>
</protein>
<proteinExistence type="predicted"/>
<evidence type="ECO:0000313" key="1">
    <source>
        <dbReference type="EMBL" id="XBO37617.1"/>
    </source>
</evidence>
<dbReference type="EMBL" id="CP157484">
    <property type="protein sequence ID" value="XBO37617.1"/>
    <property type="molecule type" value="Genomic_DNA"/>
</dbReference>
<sequence length="90" mass="9385">MPRTPRTDDPIRLPLPERRLSVSRFEARRQLRISLALLAALLAGTLAAVIGGPVRSGGTAIAAAPAKAAPVRQAAAAHVLRAGPSVFAMR</sequence>
<dbReference type="RefSeq" id="WP_406854440.1">
    <property type="nucleotide sequence ID" value="NZ_CP157484.1"/>
</dbReference>
<reference evidence="1" key="1">
    <citation type="submission" date="2024-05" db="EMBL/GenBank/DDBJ databases">
        <authorList>
            <person name="Kim S."/>
            <person name="Heo J."/>
            <person name="Choi H."/>
            <person name="Choi Y."/>
            <person name="Kwon S.-W."/>
            <person name="Kim Y."/>
        </authorList>
    </citation>
    <scope>NUCLEOTIDE SEQUENCE</scope>
    <source>
        <strain evidence="1">KACC 23698</strain>
    </source>
</reference>
<gene>
    <name evidence="1" type="ORF">ABEG18_18060</name>
</gene>
<dbReference type="AlphaFoldDB" id="A0AAU7JBL0"/>
<name>A0AAU7JBL0_9HYPH</name>
<organism evidence="1">
    <name type="scientific">Alsobacter sp. KACC 23698</name>
    <dbReference type="NCBI Taxonomy" id="3149229"/>
    <lineage>
        <taxon>Bacteria</taxon>
        <taxon>Pseudomonadati</taxon>
        <taxon>Pseudomonadota</taxon>
        <taxon>Alphaproteobacteria</taxon>
        <taxon>Hyphomicrobiales</taxon>
        <taxon>Alsobacteraceae</taxon>
        <taxon>Alsobacter</taxon>
    </lineage>
</organism>
<accession>A0AAU7JBL0</accession>